<proteinExistence type="predicted"/>
<name>A0ABR3A7M9_9AGAR</name>
<organism evidence="2 3">
    <name type="scientific">Marasmius tenuissimus</name>
    <dbReference type="NCBI Taxonomy" id="585030"/>
    <lineage>
        <taxon>Eukaryota</taxon>
        <taxon>Fungi</taxon>
        <taxon>Dikarya</taxon>
        <taxon>Basidiomycota</taxon>
        <taxon>Agaricomycotina</taxon>
        <taxon>Agaricomycetes</taxon>
        <taxon>Agaricomycetidae</taxon>
        <taxon>Agaricales</taxon>
        <taxon>Marasmiineae</taxon>
        <taxon>Marasmiaceae</taxon>
        <taxon>Marasmius</taxon>
    </lineage>
</organism>
<keyword evidence="3" id="KW-1185">Reference proteome</keyword>
<gene>
    <name evidence="2" type="ORF">AAF712_004262</name>
</gene>
<accession>A0ABR3A7M9</accession>
<dbReference type="Gene3D" id="3.80.10.10">
    <property type="entry name" value="Ribonuclease Inhibitor"/>
    <property type="match status" value="1"/>
</dbReference>
<evidence type="ECO:0000313" key="2">
    <source>
        <dbReference type="EMBL" id="KAL0068547.1"/>
    </source>
</evidence>
<protein>
    <recommendedName>
        <fullName evidence="4">F-box domain-containing protein</fullName>
    </recommendedName>
</protein>
<dbReference type="Gene3D" id="1.20.1280.50">
    <property type="match status" value="1"/>
</dbReference>
<dbReference type="InterPro" id="IPR032675">
    <property type="entry name" value="LRR_dom_sf"/>
</dbReference>
<comment type="caution">
    <text evidence="2">The sequence shown here is derived from an EMBL/GenBank/DDBJ whole genome shotgun (WGS) entry which is preliminary data.</text>
</comment>
<reference evidence="2 3" key="1">
    <citation type="submission" date="2024-05" db="EMBL/GenBank/DDBJ databases">
        <title>A draft genome resource for the thread blight pathogen Marasmius tenuissimus strain MS-2.</title>
        <authorList>
            <person name="Yulfo-Soto G.E."/>
            <person name="Baruah I.K."/>
            <person name="Amoako-Attah I."/>
            <person name="Bukari Y."/>
            <person name="Meinhardt L.W."/>
            <person name="Bailey B.A."/>
            <person name="Cohen S.P."/>
        </authorList>
    </citation>
    <scope>NUCLEOTIDE SEQUENCE [LARGE SCALE GENOMIC DNA]</scope>
    <source>
        <strain evidence="2 3">MS-2</strain>
    </source>
</reference>
<dbReference type="EMBL" id="JBBXMP010000017">
    <property type="protein sequence ID" value="KAL0068547.1"/>
    <property type="molecule type" value="Genomic_DNA"/>
</dbReference>
<evidence type="ECO:0008006" key="4">
    <source>
        <dbReference type="Google" id="ProtNLM"/>
    </source>
</evidence>
<dbReference type="Proteomes" id="UP001437256">
    <property type="component" value="Unassembled WGS sequence"/>
</dbReference>
<evidence type="ECO:0000313" key="3">
    <source>
        <dbReference type="Proteomes" id="UP001437256"/>
    </source>
</evidence>
<feature type="region of interest" description="Disordered" evidence="1">
    <location>
        <begin position="499"/>
        <end position="519"/>
    </location>
</feature>
<evidence type="ECO:0000256" key="1">
    <source>
        <dbReference type="SAM" id="MobiDB-lite"/>
    </source>
</evidence>
<sequence>MSNSVLKLDFSDLDSLPLVTRSHTPYPPIPSDHDRARILESLTCDEKILEKCREEITSLTQRLAKFEAYTSSLQERINQRRFIVSSIRRVPPEIWNQIFSMVCALHPYSLALSRNHPVVAPPMTLSQVCPLWRTIIHASPRLWSSLDVDIHQPSGGHQDIVKMFLRHSGKQPLKMRIVDSKPQIPVMVAFHPVGAMGLALFKMLISESTRIYELDADFDGRMLDLITGCSDINFPILSFFRNAVSKRPDVTSGQWFWDAIQKAPFKHAVSGYYYPPILPYSQLETLVCEPHLEATMVMECFQRFAPNNLVSLTFLDIGIPANMRTLVVPVTLPSLKHLTIKTSSGPSRDVLGGVLECLTLPSLQSLELQSDCSFGYSDAVPPPPSITWSLLGMVTRSECSLTRLSLNVPGILQTTDTPLTQVLDATPDLTCLEIRSSDLDAEDDLLNFLSKITVPRSSTCNDGTSVQKLEDLFWSFTRLVPVLRVLRLSQRCRRCISREKRPRPPAGSFTSVRPHLLAS</sequence>